<evidence type="ECO:0000313" key="3">
    <source>
        <dbReference type="Proteomes" id="UP000059188"/>
    </source>
</evidence>
<dbReference type="STRING" id="1108050.A0A0B7FWA6"/>
<dbReference type="Gene3D" id="1.20.120.660">
    <property type="entry name" value="IL-4 antagonist (De novo design) like domain"/>
    <property type="match status" value="1"/>
</dbReference>
<dbReference type="Gene3D" id="1.25.40.10">
    <property type="entry name" value="Tetratricopeptide repeat domain"/>
    <property type="match status" value="2"/>
</dbReference>
<dbReference type="AlphaFoldDB" id="A0A0B7FWA6"/>
<dbReference type="Pfam" id="PF12770">
    <property type="entry name" value="CHAT"/>
    <property type="match status" value="1"/>
</dbReference>
<dbReference type="OrthoDB" id="9991317at2759"/>
<protein>
    <recommendedName>
        <fullName evidence="1">CHAT domain-containing protein</fullName>
    </recommendedName>
</protein>
<reference evidence="2 3" key="1">
    <citation type="submission" date="2014-11" db="EMBL/GenBank/DDBJ databases">
        <authorList>
            <person name="Wibberg Daniel"/>
        </authorList>
    </citation>
    <scope>NUCLEOTIDE SEQUENCE [LARGE SCALE GENOMIC DNA]</scope>
    <source>
        <strain evidence="2">Rhizoctonia solani AG1-IB 7/3/14</strain>
    </source>
</reference>
<keyword evidence="3" id="KW-1185">Reference proteome</keyword>
<accession>A0A0B7FWA6</accession>
<evidence type="ECO:0000313" key="2">
    <source>
        <dbReference type="EMBL" id="CEL61139.1"/>
    </source>
</evidence>
<feature type="domain" description="CHAT" evidence="1">
    <location>
        <begin position="656"/>
        <end position="936"/>
    </location>
</feature>
<dbReference type="InterPro" id="IPR024983">
    <property type="entry name" value="CHAT_dom"/>
</dbReference>
<dbReference type="Proteomes" id="UP000059188">
    <property type="component" value="Unassembled WGS sequence"/>
</dbReference>
<dbReference type="EMBL" id="LN679605">
    <property type="protein sequence ID" value="CEL61139.1"/>
    <property type="molecule type" value="Genomic_DNA"/>
</dbReference>
<dbReference type="SUPFAM" id="SSF81901">
    <property type="entry name" value="HCP-like"/>
    <property type="match status" value="1"/>
</dbReference>
<gene>
    <name evidence="2" type="ORF">RSOLAG1IB_12397</name>
</gene>
<name>A0A0B7FWA6_THACB</name>
<proteinExistence type="predicted"/>
<sequence length="936" mass="105377">MCAVDHEGLFERGEFHHDQFLHLGNLDDIEKAIEYGNRALDMTPKEHPRMATQLTCLGAYYHDRFRQLENLDDMEKSIDFHVRALGLTDEDHPQLSFRLGNLGISHSVRFRRLGQLDDLDKSIDYKSRVIKLTPDNDPDLSNWHAALGVSYADRYQCLGELEDLEKWIESDSRALLLTPGDHPDMPERLANLGISYGIRYQRRGQLEDLDKSIDHKNRALALTPEGHPDLPDRHAALGVSYSHRYRHLGEPKDLEKWIECDFHALAFTVEGHPDLPERHTNLGVSYGVRFQRLGKLEDLDKSIDHKTYALSLTPDGHPDLLDRHADLGASYGDRYQRLGTPSDLGKTIECQSRVLALTPEGHPELSIRHFNQAMLLHDKYRRTGNRAHLDSSLGSFRKSSQLSSGAAPRDAFNNALRWAKLASKNSYLEPIEAFRTTIDLLDQFIWLKFATGERDQDLALVKTLAAQAASAATLSLEYGLALEWLEHVRCVVWNQTLMVKSPVDELVSSHLALANRLKSVSEELHLASSDNAGSHSVAASPEHRCHLLTEYADLMAKIRRLPGFGDFLSPTKVKDLLRAARNGPVVVLNCHEDHCDALLVLPGHSRISHVALPSFTEQQARRTRSNVEAWLRRGPLQNYAARRPLLEPESDIGPVLADLWYNIVKPILSYLGYLNNPPIDELPHITWCPTGALSFLPLHAAGDYEQPQSRVFDHVVSSYTPTLAALLAYNPTEPAYVPRMLAIGQEATPGHSPLPNITQELTHIKNRTQDKVIYSQLTGDQATTTAVLDAMEQYDWIHFACHARQNISDPTRSGFYLHDDALDLAAVNQRFFKNKGLAFLSIRQTEMGDEKLPDEVIHLASGMMIAGYPSVIATMWSVMDDDAPFVTDKIYGQLMKSRKVGNGEAGRALHRAMAALREKVGEKEFRRWVPYIHIGS</sequence>
<organism evidence="2 3">
    <name type="scientific">Thanatephorus cucumeris (strain AG1-IB / isolate 7/3/14)</name>
    <name type="common">Lettuce bottom rot fungus</name>
    <name type="synonym">Rhizoctonia solani</name>
    <dbReference type="NCBI Taxonomy" id="1108050"/>
    <lineage>
        <taxon>Eukaryota</taxon>
        <taxon>Fungi</taxon>
        <taxon>Dikarya</taxon>
        <taxon>Basidiomycota</taxon>
        <taxon>Agaricomycotina</taxon>
        <taxon>Agaricomycetes</taxon>
        <taxon>Cantharellales</taxon>
        <taxon>Ceratobasidiaceae</taxon>
        <taxon>Rhizoctonia</taxon>
        <taxon>Rhizoctonia solani AG-1</taxon>
    </lineage>
</organism>
<dbReference type="InterPro" id="IPR011990">
    <property type="entry name" value="TPR-like_helical_dom_sf"/>
</dbReference>
<evidence type="ECO:0000259" key="1">
    <source>
        <dbReference type="Pfam" id="PF12770"/>
    </source>
</evidence>